<name>A0ABR8VSC3_9BACI</name>
<evidence type="ECO:0000313" key="3">
    <source>
        <dbReference type="Proteomes" id="UP000648182"/>
    </source>
</evidence>
<proteinExistence type="predicted"/>
<keyword evidence="3" id="KW-1185">Reference proteome</keyword>
<dbReference type="InterPro" id="IPR029068">
    <property type="entry name" value="Glyas_Bleomycin-R_OHBP_Dase"/>
</dbReference>
<dbReference type="EMBL" id="JACSPV010000074">
    <property type="protein sequence ID" value="MBD8007644.1"/>
    <property type="molecule type" value="Genomic_DNA"/>
</dbReference>
<dbReference type="Pfam" id="PF00903">
    <property type="entry name" value="Glyoxalase"/>
    <property type="match status" value="1"/>
</dbReference>
<accession>A0ABR8VSC3</accession>
<gene>
    <name evidence="2" type="ORF">H9631_21625</name>
</gene>
<dbReference type="Proteomes" id="UP000648182">
    <property type="component" value="Unassembled WGS sequence"/>
</dbReference>
<protein>
    <submittedName>
        <fullName evidence="2">VOC family protein</fullName>
    </submittedName>
</protein>
<dbReference type="InterPro" id="IPR004360">
    <property type="entry name" value="Glyas_Fos-R_dOase_dom"/>
</dbReference>
<dbReference type="RefSeq" id="WP_191816455.1">
    <property type="nucleotide sequence ID" value="NZ_JACSPV010000074.1"/>
</dbReference>
<sequence>MKKGKVAGFIHSAITVKKLEDALDFYVDLLGFNLLSTQVANSDYIFDIVEIPG</sequence>
<feature type="domain" description="Glyoxalase/fosfomycin resistance/dioxygenase" evidence="1">
    <location>
        <begin position="10"/>
        <end position="39"/>
    </location>
</feature>
<comment type="caution">
    <text evidence="2">The sequence shown here is derived from an EMBL/GenBank/DDBJ whole genome shotgun (WGS) entry which is preliminary data.</text>
</comment>
<evidence type="ECO:0000313" key="2">
    <source>
        <dbReference type="EMBL" id="MBD8007644.1"/>
    </source>
</evidence>
<dbReference type="Gene3D" id="3.10.180.10">
    <property type="entry name" value="2,3-Dihydroxybiphenyl 1,2-Dioxygenase, domain 1"/>
    <property type="match status" value="1"/>
</dbReference>
<reference evidence="2 3" key="1">
    <citation type="submission" date="2020-08" db="EMBL/GenBank/DDBJ databases">
        <title>A Genomic Blueprint of the Chicken Gut Microbiome.</title>
        <authorList>
            <person name="Gilroy R."/>
            <person name="Ravi A."/>
            <person name="Getino M."/>
            <person name="Pursley I."/>
            <person name="Horton D.L."/>
            <person name="Alikhan N.-F."/>
            <person name="Baker D."/>
            <person name="Gharbi K."/>
            <person name="Hall N."/>
            <person name="Watson M."/>
            <person name="Adriaenssens E.M."/>
            <person name="Foster-Nyarko E."/>
            <person name="Jarju S."/>
            <person name="Secka A."/>
            <person name="Antonio M."/>
            <person name="Oren A."/>
            <person name="Chaudhuri R."/>
            <person name="La Ragione R.M."/>
            <person name="Hildebrand F."/>
            <person name="Pallen M.J."/>
        </authorList>
    </citation>
    <scope>NUCLEOTIDE SEQUENCE [LARGE SCALE GENOMIC DNA]</scope>
    <source>
        <strain evidence="2 3">Sa1BUA2</strain>
    </source>
</reference>
<organism evidence="2 3">
    <name type="scientific">Bacillus norwichensis</name>
    <dbReference type="NCBI Taxonomy" id="2762217"/>
    <lineage>
        <taxon>Bacteria</taxon>
        <taxon>Bacillati</taxon>
        <taxon>Bacillota</taxon>
        <taxon>Bacilli</taxon>
        <taxon>Bacillales</taxon>
        <taxon>Bacillaceae</taxon>
        <taxon>Bacillus</taxon>
    </lineage>
</organism>
<dbReference type="SUPFAM" id="SSF54593">
    <property type="entry name" value="Glyoxalase/Bleomycin resistance protein/Dihydroxybiphenyl dioxygenase"/>
    <property type="match status" value="1"/>
</dbReference>
<evidence type="ECO:0000259" key="1">
    <source>
        <dbReference type="Pfam" id="PF00903"/>
    </source>
</evidence>